<dbReference type="GO" id="GO:0019005">
    <property type="term" value="C:SCF ubiquitin ligase complex"/>
    <property type="evidence" value="ECO:0007669"/>
    <property type="project" value="TreeGrafter"/>
</dbReference>
<evidence type="ECO:0000313" key="3">
    <source>
        <dbReference type="EMBL" id="MBX02749.1"/>
    </source>
</evidence>
<dbReference type="PANTHER" id="PTHR13318:SF145">
    <property type="entry name" value="RAD7"/>
    <property type="match status" value="1"/>
</dbReference>
<feature type="region of interest" description="Disordered" evidence="1">
    <location>
        <begin position="228"/>
        <end position="295"/>
    </location>
</feature>
<protein>
    <submittedName>
        <fullName evidence="3">Uncharacterized protein LOC105122121 isoform X1</fullName>
    </submittedName>
</protein>
<feature type="region of interest" description="Disordered" evidence="1">
    <location>
        <begin position="45"/>
        <end position="83"/>
    </location>
</feature>
<name>A0A2P2KAJ3_RHIMU</name>
<feature type="compositionally biased region" description="Basic and acidic residues" evidence="1">
    <location>
        <begin position="183"/>
        <end position="203"/>
    </location>
</feature>
<dbReference type="Pfam" id="PF25372">
    <property type="entry name" value="DUF7885"/>
    <property type="match status" value="1"/>
</dbReference>
<feature type="region of interest" description="Disordered" evidence="1">
    <location>
        <begin position="136"/>
        <end position="155"/>
    </location>
</feature>
<evidence type="ECO:0000259" key="2">
    <source>
        <dbReference type="Pfam" id="PF25372"/>
    </source>
</evidence>
<dbReference type="SUPFAM" id="SSF52047">
    <property type="entry name" value="RNI-like"/>
    <property type="match status" value="1"/>
</dbReference>
<feature type="region of interest" description="Disordered" evidence="1">
    <location>
        <begin position="1"/>
        <end position="24"/>
    </location>
</feature>
<dbReference type="GO" id="GO:0031146">
    <property type="term" value="P:SCF-dependent proteasomal ubiquitin-dependent protein catabolic process"/>
    <property type="evidence" value="ECO:0007669"/>
    <property type="project" value="TreeGrafter"/>
</dbReference>
<reference evidence="3" key="1">
    <citation type="submission" date="2018-02" db="EMBL/GenBank/DDBJ databases">
        <title>Rhizophora mucronata_Transcriptome.</title>
        <authorList>
            <person name="Meera S.P."/>
            <person name="Sreeshan A."/>
            <person name="Augustine A."/>
        </authorList>
    </citation>
    <scope>NUCLEOTIDE SEQUENCE</scope>
    <source>
        <tissue evidence="3">Leaf</tissue>
    </source>
</reference>
<dbReference type="InterPro" id="IPR032675">
    <property type="entry name" value="LRR_dom_sf"/>
</dbReference>
<feature type="region of interest" description="Disordered" evidence="1">
    <location>
        <begin position="160"/>
        <end position="203"/>
    </location>
</feature>
<feature type="domain" description="F-box/LRR-repeat protein 15-like leucin rich repeat" evidence="2">
    <location>
        <begin position="457"/>
        <end position="628"/>
    </location>
</feature>
<feature type="compositionally biased region" description="Basic and acidic residues" evidence="1">
    <location>
        <begin position="1"/>
        <end position="18"/>
    </location>
</feature>
<proteinExistence type="predicted"/>
<dbReference type="Gene3D" id="3.80.10.10">
    <property type="entry name" value="Ribonuclease Inhibitor"/>
    <property type="match status" value="3"/>
</dbReference>
<dbReference type="InterPro" id="IPR057207">
    <property type="entry name" value="FBXL15_LRR"/>
</dbReference>
<dbReference type="AlphaFoldDB" id="A0A2P2KAJ3"/>
<dbReference type="InterPro" id="IPR006553">
    <property type="entry name" value="Leu-rich_rpt_Cys-con_subtyp"/>
</dbReference>
<sequence>MDSNRMVDSEKKENKNKNVLDLNSLPSLELSSALGLEDSVSYGAVETESGDFCPKKRRYSAEEKGKGKMDEDHDHDLDLDLSLNLGTGRFGEETIRERINSYNGNLMDASSSIGELQGKEEEKDKIDDLDLNLAFGSYGREPINPEDAILGRESKEFQPRLEGVTRRRRPRTAIGTAQQFADFKPEEGKREEEQQQAENKRQREEVDLCLGFGSYGSELIQEPIEAENANLGRESEESQPRVEQATIRRQSRIDRSIAQGLARFKPEERKPKEELQQIEKKRKREEVDEVSGDPQSPFLLAMESIKSRNSSRNRCLPGMPTPALWVPVTQKESVAKQNAPKLVDLCLDVLGKNADAIVSLELVPDELRHRLSEIVSDRRGIDNHFLGLLSRGCPTEIRVKDISSLQEDAFTKIFGDCDTKHLTVLQLDLCGRCLNDYVVHQTLASSSNRLPALTTISLRGAHRLSDKGLIALASSAPALQSINLIECSLLTSDGIKQLAGCFQSTLKELYIDDCQNIDAMCILPALKELRCLEVLSVAGIQTVNDDFVIEIIEVCGTNIKELVFAQCMKLTDMSLKIVGEKCPNLCALDLSNLNNLTDMSLYYLANGCQSICRLKLCQNRFSDEAIAAFLECSGESLDNLSLNYVHKVGLNTALAIAKCSPNLLHLDLSWCRRLTDEALGLIVDCCVSLKLLKIFGCTQITNEFMNGHRNTLVNIIGSKTSRILDDIGVPQPQEGHLLASRC</sequence>
<feature type="compositionally biased region" description="Basic and acidic residues" evidence="1">
    <location>
        <begin position="59"/>
        <end position="78"/>
    </location>
</feature>
<evidence type="ECO:0000256" key="1">
    <source>
        <dbReference type="SAM" id="MobiDB-lite"/>
    </source>
</evidence>
<dbReference type="SMART" id="SM00367">
    <property type="entry name" value="LRR_CC"/>
    <property type="match status" value="7"/>
</dbReference>
<organism evidence="3">
    <name type="scientific">Rhizophora mucronata</name>
    <name type="common">Asiatic mangrove</name>
    <dbReference type="NCBI Taxonomy" id="61149"/>
    <lineage>
        <taxon>Eukaryota</taxon>
        <taxon>Viridiplantae</taxon>
        <taxon>Streptophyta</taxon>
        <taxon>Embryophyta</taxon>
        <taxon>Tracheophyta</taxon>
        <taxon>Spermatophyta</taxon>
        <taxon>Magnoliopsida</taxon>
        <taxon>eudicotyledons</taxon>
        <taxon>Gunneridae</taxon>
        <taxon>Pentapetalae</taxon>
        <taxon>rosids</taxon>
        <taxon>fabids</taxon>
        <taxon>Malpighiales</taxon>
        <taxon>Rhizophoraceae</taxon>
        <taxon>Rhizophora</taxon>
    </lineage>
</organism>
<dbReference type="EMBL" id="GGEC01022265">
    <property type="protein sequence ID" value="MBX02749.1"/>
    <property type="molecule type" value="Transcribed_RNA"/>
</dbReference>
<feature type="compositionally biased region" description="Basic and acidic residues" evidence="1">
    <location>
        <begin position="264"/>
        <end position="279"/>
    </location>
</feature>
<dbReference type="PANTHER" id="PTHR13318">
    <property type="entry name" value="PARTNER OF PAIRED, ISOFORM B-RELATED"/>
    <property type="match status" value="1"/>
</dbReference>
<accession>A0A2P2KAJ3</accession>